<evidence type="ECO:0000256" key="15">
    <source>
        <dbReference type="ARBA" id="ARBA00023012"/>
    </source>
</evidence>
<evidence type="ECO:0000256" key="8">
    <source>
        <dbReference type="ARBA" id="ARBA00022553"/>
    </source>
</evidence>
<feature type="transmembrane region" description="Helical" evidence="20">
    <location>
        <begin position="54"/>
        <end position="72"/>
    </location>
</feature>
<comment type="cofactor">
    <cofactor evidence="2">
        <name>[4Fe-4S] cluster</name>
        <dbReference type="ChEBI" id="CHEBI:49883"/>
    </cofactor>
</comment>
<evidence type="ECO:0000256" key="9">
    <source>
        <dbReference type="ARBA" id="ARBA00022679"/>
    </source>
</evidence>
<evidence type="ECO:0000256" key="18">
    <source>
        <dbReference type="ARBA" id="ARBA00030800"/>
    </source>
</evidence>
<dbReference type="Pfam" id="PF23539">
    <property type="entry name" value="DUF7134"/>
    <property type="match status" value="1"/>
</dbReference>
<dbReference type="EC" id="2.7.13.3" evidence="4"/>
<feature type="compositionally biased region" description="Low complexity" evidence="19">
    <location>
        <begin position="288"/>
        <end position="305"/>
    </location>
</feature>
<evidence type="ECO:0000256" key="6">
    <source>
        <dbReference type="ARBA" id="ARBA00022485"/>
    </source>
</evidence>
<dbReference type="InterPro" id="IPR055558">
    <property type="entry name" value="DUF7134"/>
</dbReference>
<gene>
    <name evidence="22" type="ORF">GCM10009751_19030</name>
</gene>
<dbReference type="SUPFAM" id="SSF55874">
    <property type="entry name" value="ATPase domain of HSP90 chaperone/DNA topoisomerase II/histidine kinase"/>
    <property type="match status" value="1"/>
</dbReference>
<keyword evidence="9" id="KW-0808">Transferase</keyword>
<evidence type="ECO:0000256" key="2">
    <source>
        <dbReference type="ARBA" id="ARBA00001966"/>
    </source>
</evidence>
<dbReference type="Pfam" id="PF07730">
    <property type="entry name" value="HisKA_3"/>
    <property type="match status" value="1"/>
</dbReference>
<dbReference type="InterPro" id="IPR011712">
    <property type="entry name" value="Sig_transdc_His_kin_sub3_dim/P"/>
</dbReference>
<evidence type="ECO:0000313" key="22">
    <source>
        <dbReference type="EMBL" id="GAA1861535.1"/>
    </source>
</evidence>
<keyword evidence="20" id="KW-0812">Transmembrane</keyword>
<feature type="transmembrane region" description="Helical" evidence="20">
    <location>
        <begin position="78"/>
        <end position="100"/>
    </location>
</feature>
<evidence type="ECO:0000256" key="10">
    <source>
        <dbReference type="ARBA" id="ARBA00022723"/>
    </source>
</evidence>
<keyword evidence="6" id="KW-0004">4Fe-4S</keyword>
<evidence type="ECO:0000256" key="3">
    <source>
        <dbReference type="ARBA" id="ARBA00004496"/>
    </source>
</evidence>
<keyword evidence="20" id="KW-0472">Membrane</keyword>
<comment type="caution">
    <text evidence="22">The sequence shown here is derived from an EMBL/GenBank/DDBJ whole genome shotgun (WGS) entry which is preliminary data.</text>
</comment>
<dbReference type="InterPro" id="IPR003594">
    <property type="entry name" value="HATPase_dom"/>
</dbReference>
<organism evidence="22 23">
    <name type="scientific">Myceligenerans crystallogenes</name>
    <dbReference type="NCBI Taxonomy" id="316335"/>
    <lineage>
        <taxon>Bacteria</taxon>
        <taxon>Bacillati</taxon>
        <taxon>Actinomycetota</taxon>
        <taxon>Actinomycetes</taxon>
        <taxon>Micrococcales</taxon>
        <taxon>Promicromonosporaceae</taxon>
        <taxon>Myceligenerans</taxon>
    </lineage>
</organism>
<keyword evidence="23" id="KW-1185">Reference proteome</keyword>
<feature type="region of interest" description="Disordered" evidence="19">
    <location>
        <begin position="288"/>
        <end position="323"/>
    </location>
</feature>
<dbReference type="InterPro" id="IPR004358">
    <property type="entry name" value="Sig_transdc_His_kin-like_C"/>
</dbReference>
<feature type="domain" description="Histidine kinase" evidence="21">
    <location>
        <begin position="360"/>
        <end position="452"/>
    </location>
</feature>
<feature type="transmembrane region" description="Helical" evidence="20">
    <location>
        <begin position="22"/>
        <end position="42"/>
    </location>
</feature>
<evidence type="ECO:0000259" key="21">
    <source>
        <dbReference type="PROSITE" id="PS50109"/>
    </source>
</evidence>
<evidence type="ECO:0000256" key="14">
    <source>
        <dbReference type="ARBA" id="ARBA00023004"/>
    </source>
</evidence>
<evidence type="ECO:0000256" key="4">
    <source>
        <dbReference type="ARBA" id="ARBA00012438"/>
    </source>
</evidence>
<keyword evidence="16" id="KW-0411">Iron-sulfur</keyword>
<dbReference type="PRINTS" id="PR00344">
    <property type="entry name" value="BCTRLSENSOR"/>
</dbReference>
<evidence type="ECO:0000256" key="11">
    <source>
        <dbReference type="ARBA" id="ARBA00022741"/>
    </source>
</evidence>
<keyword evidence="8" id="KW-0597">Phosphoprotein</keyword>
<evidence type="ECO:0000256" key="7">
    <source>
        <dbReference type="ARBA" id="ARBA00022490"/>
    </source>
</evidence>
<accession>A0ABN2NBD7</accession>
<feature type="transmembrane region" description="Helical" evidence="20">
    <location>
        <begin position="149"/>
        <end position="170"/>
    </location>
</feature>
<evidence type="ECO:0000256" key="17">
    <source>
        <dbReference type="ARBA" id="ARBA00024827"/>
    </source>
</evidence>
<evidence type="ECO:0000313" key="23">
    <source>
        <dbReference type="Proteomes" id="UP001501094"/>
    </source>
</evidence>
<dbReference type="Gene3D" id="3.30.565.10">
    <property type="entry name" value="Histidine kinase-like ATPase, C-terminal domain"/>
    <property type="match status" value="1"/>
</dbReference>
<reference evidence="22 23" key="1">
    <citation type="journal article" date="2019" name="Int. J. Syst. Evol. Microbiol.">
        <title>The Global Catalogue of Microorganisms (GCM) 10K type strain sequencing project: providing services to taxonomists for standard genome sequencing and annotation.</title>
        <authorList>
            <consortium name="The Broad Institute Genomics Platform"/>
            <consortium name="The Broad Institute Genome Sequencing Center for Infectious Disease"/>
            <person name="Wu L."/>
            <person name="Ma J."/>
        </authorList>
    </citation>
    <scope>NUCLEOTIDE SEQUENCE [LARGE SCALE GENOMIC DNA]</scope>
    <source>
        <strain evidence="22 23">JCM 14326</strain>
    </source>
</reference>
<evidence type="ECO:0000256" key="12">
    <source>
        <dbReference type="ARBA" id="ARBA00022777"/>
    </source>
</evidence>
<evidence type="ECO:0000256" key="1">
    <source>
        <dbReference type="ARBA" id="ARBA00000085"/>
    </source>
</evidence>
<dbReference type="SMART" id="SM00387">
    <property type="entry name" value="HATPase_c"/>
    <property type="match status" value="1"/>
</dbReference>
<keyword evidence="7" id="KW-0963">Cytoplasm</keyword>
<dbReference type="PROSITE" id="PS50109">
    <property type="entry name" value="HIS_KIN"/>
    <property type="match status" value="1"/>
</dbReference>
<dbReference type="PANTHER" id="PTHR24421">
    <property type="entry name" value="NITRATE/NITRITE SENSOR PROTEIN NARX-RELATED"/>
    <property type="match status" value="1"/>
</dbReference>
<dbReference type="PANTHER" id="PTHR24421:SF10">
    <property type="entry name" value="NITRATE_NITRITE SENSOR PROTEIN NARQ"/>
    <property type="match status" value="1"/>
</dbReference>
<dbReference type="InterPro" id="IPR005467">
    <property type="entry name" value="His_kinase_dom"/>
</dbReference>
<dbReference type="CDD" id="cd16917">
    <property type="entry name" value="HATPase_UhpB-NarQ-NarX-like"/>
    <property type="match status" value="1"/>
</dbReference>
<evidence type="ECO:0000256" key="13">
    <source>
        <dbReference type="ARBA" id="ARBA00022840"/>
    </source>
</evidence>
<keyword evidence="15" id="KW-0902">Two-component regulatory system</keyword>
<dbReference type="InterPro" id="IPR050482">
    <property type="entry name" value="Sensor_HK_TwoCompSys"/>
</dbReference>
<dbReference type="Gene3D" id="1.20.5.1930">
    <property type="match status" value="1"/>
</dbReference>
<evidence type="ECO:0000256" key="16">
    <source>
        <dbReference type="ARBA" id="ARBA00023014"/>
    </source>
</evidence>
<comment type="function">
    <text evidence="17">Member of the two-component regulatory system NreB/NreC involved in the control of dissimilatory nitrate/nitrite reduction in response to oxygen. NreB functions as a direct oxygen sensor histidine kinase which is autophosphorylated, in the absence of oxygen, probably at the conserved histidine residue, and transfers its phosphate group probably to a conserved aspartate residue of NreC. NreB/NreC activates the expression of the nitrate (narGHJI) and nitrite (nir) reductase operons, as well as the putative nitrate transporter gene narT.</text>
</comment>
<feature type="transmembrane region" description="Helical" evidence="20">
    <location>
        <begin position="120"/>
        <end position="143"/>
    </location>
</feature>
<keyword evidence="13" id="KW-0067">ATP-binding</keyword>
<dbReference type="Pfam" id="PF02518">
    <property type="entry name" value="HATPase_c"/>
    <property type="match status" value="1"/>
</dbReference>
<keyword evidence="10" id="KW-0479">Metal-binding</keyword>
<comment type="catalytic activity">
    <reaction evidence="1">
        <text>ATP + protein L-histidine = ADP + protein N-phospho-L-histidine.</text>
        <dbReference type="EC" id="2.7.13.3"/>
    </reaction>
</comment>
<evidence type="ECO:0000256" key="20">
    <source>
        <dbReference type="SAM" id="Phobius"/>
    </source>
</evidence>
<keyword evidence="14" id="KW-0408">Iron</keyword>
<name>A0ABN2NBD7_9MICO</name>
<protein>
    <recommendedName>
        <fullName evidence="5">Oxygen sensor histidine kinase NreB</fullName>
        <ecNumber evidence="4">2.7.13.3</ecNumber>
    </recommendedName>
    <alternativeName>
        <fullName evidence="18">Nitrogen regulation protein B</fullName>
    </alternativeName>
</protein>
<comment type="subcellular location">
    <subcellularLocation>
        <location evidence="3">Cytoplasm</location>
    </subcellularLocation>
</comment>
<dbReference type="EMBL" id="BAAANL010000003">
    <property type="protein sequence ID" value="GAA1861535.1"/>
    <property type="molecule type" value="Genomic_DNA"/>
</dbReference>
<evidence type="ECO:0000256" key="19">
    <source>
        <dbReference type="SAM" id="MobiDB-lite"/>
    </source>
</evidence>
<keyword evidence="12" id="KW-0418">Kinase</keyword>
<keyword evidence="11" id="KW-0547">Nucleotide-binding</keyword>
<proteinExistence type="predicted"/>
<keyword evidence="20" id="KW-1133">Transmembrane helix</keyword>
<evidence type="ECO:0000256" key="5">
    <source>
        <dbReference type="ARBA" id="ARBA00017322"/>
    </source>
</evidence>
<sequence>MAVVERPSLYERVTEWFERHRFAVDLIVAAAAAFVTIPGGYASARMVAYGMPEMPGLLMAAWAGVMTVPFVWVRTRPVVPAFCLFLLAVGHLAIGAPLLLPVDLLLPYAAYGLTAHGPRWAPRATIVLATVGCLAFGGSLLAHYAGDPFAVMVAVFAYFVFLTSWALGLFRRARRTMLDALRDRAGRLQLERDQQAEIASAAERARIAREMHDIVAHSLSIVIAQADGGRYAAAHDPAAAERSLKTIAETGRAALADMRKILGVLRTGPSEGVPGGAAGPGVVSPSGRHLVPAAGPHGAAPEATGSGSPDAGSEVRPLAPQPDVTQIEALVEQTRSEGMRVSYARVGDERRLPPGIGLNIYRVAQESLTNVRKHAGPGPHVTVLVRWGEREVELVVSDDGRGLASSGEPTAPGSGYGLLGMRERAELLGGSLAAGPKPGGGFKVRLVVPLPRTAPADPADPTDEES</sequence>
<dbReference type="Proteomes" id="UP001501094">
    <property type="component" value="Unassembled WGS sequence"/>
</dbReference>
<dbReference type="InterPro" id="IPR036890">
    <property type="entry name" value="HATPase_C_sf"/>
</dbReference>